<proteinExistence type="predicted"/>
<dbReference type="EMBL" id="CM002924">
    <property type="protein sequence ID" value="KGN58570.1"/>
    <property type="molecule type" value="Genomic_DNA"/>
</dbReference>
<reference evidence="1 2" key="1">
    <citation type="journal article" date="2009" name="Nat. Genet.">
        <title>The genome of the cucumber, Cucumis sativus L.</title>
        <authorList>
            <person name="Huang S."/>
            <person name="Li R."/>
            <person name="Zhang Z."/>
            <person name="Li L."/>
            <person name="Gu X."/>
            <person name="Fan W."/>
            <person name="Lucas W.J."/>
            <person name="Wang X."/>
            <person name="Xie B."/>
            <person name="Ni P."/>
            <person name="Ren Y."/>
            <person name="Zhu H."/>
            <person name="Li J."/>
            <person name="Lin K."/>
            <person name="Jin W."/>
            <person name="Fei Z."/>
            <person name="Li G."/>
            <person name="Staub J."/>
            <person name="Kilian A."/>
            <person name="van der Vossen E.A."/>
            <person name="Wu Y."/>
            <person name="Guo J."/>
            <person name="He J."/>
            <person name="Jia Z."/>
            <person name="Ren Y."/>
            <person name="Tian G."/>
            <person name="Lu Y."/>
            <person name="Ruan J."/>
            <person name="Qian W."/>
            <person name="Wang M."/>
            <person name="Huang Q."/>
            <person name="Li B."/>
            <person name="Xuan Z."/>
            <person name="Cao J."/>
            <person name="Asan"/>
            <person name="Wu Z."/>
            <person name="Zhang J."/>
            <person name="Cai Q."/>
            <person name="Bai Y."/>
            <person name="Zhao B."/>
            <person name="Han Y."/>
            <person name="Li Y."/>
            <person name="Li X."/>
            <person name="Wang S."/>
            <person name="Shi Q."/>
            <person name="Liu S."/>
            <person name="Cho W.K."/>
            <person name="Kim J.Y."/>
            <person name="Xu Y."/>
            <person name="Heller-Uszynska K."/>
            <person name="Miao H."/>
            <person name="Cheng Z."/>
            <person name="Zhang S."/>
            <person name="Wu J."/>
            <person name="Yang Y."/>
            <person name="Kang H."/>
            <person name="Li M."/>
            <person name="Liang H."/>
            <person name="Ren X."/>
            <person name="Shi Z."/>
            <person name="Wen M."/>
            <person name="Jian M."/>
            <person name="Yang H."/>
            <person name="Zhang G."/>
            <person name="Yang Z."/>
            <person name="Chen R."/>
            <person name="Liu S."/>
            <person name="Li J."/>
            <person name="Ma L."/>
            <person name="Liu H."/>
            <person name="Zhou Y."/>
            <person name="Zhao J."/>
            <person name="Fang X."/>
            <person name="Li G."/>
            <person name="Fang L."/>
            <person name="Li Y."/>
            <person name="Liu D."/>
            <person name="Zheng H."/>
            <person name="Zhang Y."/>
            <person name="Qin N."/>
            <person name="Li Z."/>
            <person name="Yang G."/>
            <person name="Yang S."/>
            <person name="Bolund L."/>
            <person name="Kristiansen K."/>
            <person name="Zheng H."/>
            <person name="Li S."/>
            <person name="Zhang X."/>
            <person name="Yang H."/>
            <person name="Wang J."/>
            <person name="Sun R."/>
            <person name="Zhang B."/>
            <person name="Jiang S."/>
            <person name="Wang J."/>
            <person name="Du Y."/>
            <person name="Li S."/>
        </authorList>
    </citation>
    <scope>NUCLEOTIDE SEQUENCE [LARGE SCALE GENOMIC DNA]</scope>
    <source>
        <strain evidence="2">cv. 9930</strain>
    </source>
</reference>
<reference evidence="1 2" key="3">
    <citation type="journal article" date="2010" name="BMC Genomics">
        <title>Transcriptome sequencing and comparative analysis of cucumber flowers with different sex types.</title>
        <authorList>
            <person name="Guo S."/>
            <person name="Zheng Y."/>
            <person name="Joung J.G."/>
            <person name="Liu S."/>
            <person name="Zhang Z."/>
            <person name="Crasta O.R."/>
            <person name="Sobral B.W."/>
            <person name="Xu Y."/>
            <person name="Huang S."/>
            <person name="Fei Z."/>
        </authorList>
    </citation>
    <scope>NUCLEOTIDE SEQUENCE [LARGE SCALE GENOMIC DNA]</scope>
    <source>
        <strain evidence="2">cv. 9930</strain>
    </source>
</reference>
<dbReference type="GO" id="GO:0006952">
    <property type="term" value="P:defense response"/>
    <property type="evidence" value="ECO:0007669"/>
    <property type="project" value="InterPro"/>
</dbReference>
<reference evidence="1 2" key="4">
    <citation type="journal article" date="2011" name="BMC Genomics">
        <title>RNA-Seq improves annotation of protein-coding genes in the cucumber genome.</title>
        <authorList>
            <person name="Li Z."/>
            <person name="Zhang Z."/>
            <person name="Yan P."/>
            <person name="Huang S."/>
            <person name="Fei Z."/>
            <person name="Lin K."/>
        </authorList>
    </citation>
    <scope>NUCLEOTIDE SEQUENCE [LARGE SCALE GENOMIC DNA]</scope>
    <source>
        <strain evidence="2">cv. 9930</strain>
    </source>
</reference>
<dbReference type="PANTHER" id="PTHR11017:SF559">
    <property type="entry name" value="DISEASE RESISTANCE PROTEIN CHL1"/>
    <property type="match status" value="1"/>
</dbReference>
<sequence length="203" mass="23230">MEVVEGPPKLIGISPQLHRIMDNLLEYIGSYDIRFIGIVGMGGAIGKTTLAKAAEQKGFDCSPWVDEIGQINKLAGSPDWFRPRSRIIITTRNRNLFRQPKYKHKIFEYDVECLDHNSTFLLSCNHAFGKDIHEPPSENLRYLTEMEDSFHDILETSYEGLDEDSQQLFVDLACLFNNGMSMDRVVEIFESLGYRSPNTKLHL</sequence>
<dbReference type="Proteomes" id="UP000029981">
    <property type="component" value="Chromosome 3"/>
</dbReference>
<dbReference type="SUPFAM" id="SSF52540">
    <property type="entry name" value="P-loop containing nucleoside triphosphate hydrolases"/>
    <property type="match status" value="1"/>
</dbReference>
<organism evidence="1 2">
    <name type="scientific">Cucumis sativus</name>
    <name type="common">Cucumber</name>
    <dbReference type="NCBI Taxonomy" id="3659"/>
    <lineage>
        <taxon>Eukaryota</taxon>
        <taxon>Viridiplantae</taxon>
        <taxon>Streptophyta</taxon>
        <taxon>Embryophyta</taxon>
        <taxon>Tracheophyta</taxon>
        <taxon>Spermatophyta</taxon>
        <taxon>Magnoliopsida</taxon>
        <taxon>eudicotyledons</taxon>
        <taxon>Gunneridae</taxon>
        <taxon>Pentapetalae</taxon>
        <taxon>rosids</taxon>
        <taxon>fabids</taxon>
        <taxon>Cucurbitales</taxon>
        <taxon>Cucurbitaceae</taxon>
        <taxon>Benincaseae</taxon>
        <taxon>Cucumis</taxon>
    </lineage>
</organism>
<dbReference type="PANTHER" id="PTHR11017">
    <property type="entry name" value="LEUCINE-RICH REPEAT-CONTAINING PROTEIN"/>
    <property type="match status" value="1"/>
</dbReference>
<dbReference type="eggNOG" id="ENOG502QQX6">
    <property type="taxonomic scope" value="Eukaryota"/>
</dbReference>
<gene>
    <name evidence="1" type="ORF">Csa_3G687220</name>
</gene>
<keyword evidence="2" id="KW-1185">Reference proteome</keyword>
<dbReference type="Gramene" id="KGN58570">
    <property type="protein sequence ID" value="KGN58570"/>
    <property type="gene ID" value="Csa_3G687220"/>
</dbReference>
<evidence type="ECO:0008006" key="3">
    <source>
        <dbReference type="Google" id="ProtNLM"/>
    </source>
</evidence>
<name>A0A0A0L9G3_CUCSA</name>
<reference evidence="1 2" key="2">
    <citation type="journal article" date="2009" name="PLoS ONE">
        <title>An integrated genetic and cytogenetic map of the cucumber genome.</title>
        <authorList>
            <person name="Ren Y."/>
            <person name="Zhang Z."/>
            <person name="Liu J."/>
            <person name="Staub J.E."/>
            <person name="Han Y."/>
            <person name="Cheng Z."/>
            <person name="Li X."/>
            <person name="Lu J."/>
            <person name="Miao H."/>
            <person name="Kang H."/>
            <person name="Xie B."/>
            <person name="Gu X."/>
            <person name="Wang X."/>
            <person name="Du Y."/>
            <person name="Jin W."/>
            <person name="Huang S."/>
        </authorList>
    </citation>
    <scope>NUCLEOTIDE SEQUENCE [LARGE SCALE GENOMIC DNA]</scope>
    <source>
        <strain evidence="2">cv. 9930</strain>
    </source>
</reference>
<accession>A0A0A0L9G3</accession>
<dbReference type="AlphaFoldDB" id="A0A0A0L9G3"/>
<dbReference type="InterPro" id="IPR027417">
    <property type="entry name" value="P-loop_NTPase"/>
</dbReference>
<dbReference type="InterPro" id="IPR044974">
    <property type="entry name" value="Disease_R_plants"/>
</dbReference>
<evidence type="ECO:0000313" key="2">
    <source>
        <dbReference type="Proteomes" id="UP000029981"/>
    </source>
</evidence>
<dbReference type="Gene3D" id="3.40.50.300">
    <property type="entry name" value="P-loop containing nucleotide triphosphate hydrolases"/>
    <property type="match status" value="1"/>
</dbReference>
<protein>
    <recommendedName>
        <fullName evidence="3">NB-ARC domain-containing protein</fullName>
    </recommendedName>
</protein>
<evidence type="ECO:0000313" key="1">
    <source>
        <dbReference type="EMBL" id="KGN58570.1"/>
    </source>
</evidence>